<dbReference type="Pfam" id="PF07693">
    <property type="entry name" value="KAP_NTPase"/>
    <property type="match status" value="1"/>
</dbReference>
<dbReference type="InterPro" id="IPR011646">
    <property type="entry name" value="KAP_P-loop"/>
</dbReference>
<dbReference type="PANTHER" id="PTHR22674">
    <property type="entry name" value="NTPASE, KAP FAMILY P-LOOP DOMAIN-CONTAINING 1"/>
    <property type="match status" value="1"/>
</dbReference>
<dbReference type="Gene3D" id="3.40.50.300">
    <property type="entry name" value="P-loop containing nucleotide triphosphate hydrolases"/>
    <property type="match status" value="1"/>
</dbReference>
<dbReference type="KEGG" id="dlu:A6035_17270"/>
<dbReference type="InterPro" id="IPR027417">
    <property type="entry name" value="P-loop_NTPase"/>
</dbReference>
<dbReference type="OrthoDB" id="88903at2"/>
<protein>
    <recommendedName>
        <fullName evidence="1">KAP NTPase domain-containing protein</fullName>
    </recommendedName>
</protein>
<sequence>MTADPVNTDNHITSFEQDKLQRSEFSRRIADRIRLAGTGQSVTFGLSGAWGAGKTSVLNMIRLELEDDKQWVAVEFTPWATTDLDSLTGEFYEVIASAMPKKSKRGKTARAMLMSATPVATSVIRTAAEGYLDQKLGSGTWQKIADTATSSTLDELKNYTPAPNPFRQQFAAMSKAIGRTGAKVLVIVDDLDRLHTDELLAVMKAVRLLGRFPGVHYLLSYDKRTVLDLIGASDLAGKDPDRARAYLEKIVQYPFELPPLQSAHSRREVTEQLTAIAHRYGCDLTGTDPSNGREWDLIDELLDLLPSIDNTTLRAIYRWCAQVDVLMALLGRGHLDLLDAALVTYLRLHHERIYDRLPAWRSKLVGEPPQYLVSSNNGRDTAEDWLTRLRKEAPGMSEPELADVYQILVYLFPKLPHQRPSRTRPLTTTLQVHHDEFFDRYFMFTLPVGDISDVTASEEVSSLLSEGSLRQGCVLRTFIDAGGDNRQLALRKLRRELGRVVTNASPESALAAFEHLWPSLLNEHGDLSWLSANQEIAAILFERAIEASSDTDVARAVVNQIRQRFSLRAITQVLVMFRRGSDNYPAPIASAITDVRDEVLRMCMDDMTSPQPHQEGQVLTFIHFLTTDMYTELRRRIDSEGLTQLDVAARMVAKDSDMREDLQGFYYKPFEEIYPREHWDPTQFQDPPSVEDLPEREDYSIDARQAKAKFAMHSIILGMPSNQPD</sequence>
<dbReference type="EMBL" id="CP015450">
    <property type="protein sequence ID" value="AWH94106.1"/>
    <property type="molecule type" value="Genomic_DNA"/>
</dbReference>
<gene>
    <name evidence="2" type="ORF">A6035_17270</name>
</gene>
<evidence type="ECO:0000313" key="3">
    <source>
        <dbReference type="Proteomes" id="UP000244928"/>
    </source>
</evidence>
<feature type="domain" description="KAP NTPase" evidence="1">
    <location>
        <begin position="23"/>
        <end position="328"/>
    </location>
</feature>
<dbReference type="InterPro" id="IPR052754">
    <property type="entry name" value="NTPase_KAP_P-loop"/>
</dbReference>
<geneLocation type="plasmid" evidence="2 3">
    <name>unnamed1</name>
</geneLocation>
<accession>A0A2S1RCS8</accession>
<dbReference type="Proteomes" id="UP000244928">
    <property type="component" value="Plasmid unnamed1"/>
</dbReference>
<dbReference type="PANTHER" id="PTHR22674:SF6">
    <property type="entry name" value="NTPASE KAP FAMILY P-LOOP DOMAIN-CONTAINING PROTEIN 1"/>
    <property type="match status" value="1"/>
</dbReference>
<keyword evidence="2" id="KW-0614">Plasmid</keyword>
<dbReference type="AlphaFoldDB" id="A0A2S1RCS8"/>
<proteinExistence type="predicted"/>
<evidence type="ECO:0000313" key="2">
    <source>
        <dbReference type="EMBL" id="AWH94106.1"/>
    </source>
</evidence>
<name>A0A2S1RCS8_9ACTN</name>
<keyword evidence="3" id="KW-1185">Reference proteome</keyword>
<reference evidence="2 3" key="1">
    <citation type="submission" date="2016-04" db="EMBL/GenBank/DDBJ databases">
        <title>Complete genome sequence of Dietzia lutea YIM 80766T, a strain isolated from desert soil in Egypt.</title>
        <authorList>
            <person name="Zhao J."/>
            <person name="Hu B."/>
            <person name="Geng S."/>
            <person name="Nie Y."/>
            <person name="Tang Y."/>
        </authorList>
    </citation>
    <scope>NUCLEOTIDE SEQUENCE [LARGE SCALE GENOMIC DNA]</scope>
    <source>
        <strain evidence="2 3">YIM 80766</strain>
        <plasmid evidence="2 3">unnamed1</plasmid>
    </source>
</reference>
<organism evidence="2 3">
    <name type="scientific">Dietzia lutea</name>
    <dbReference type="NCBI Taxonomy" id="546160"/>
    <lineage>
        <taxon>Bacteria</taxon>
        <taxon>Bacillati</taxon>
        <taxon>Actinomycetota</taxon>
        <taxon>Actinomycetes</taxon>
        <taxon>Mycobacteriales</taxon>
        <taxon>Dietziaceae</taxon>
        <taxon>Dietzia</taxon>
    </lineage>
</organism>
<dbReference type="RefSeq" id="WP_108849397.1">
    <property type="nucleotide sequence ID" value="NZ_CP015450.1"/>
</dbReference>
<evidence type="ECO:0000259" key="1">
    <source>
        <dbReference type="Pfam" id="PF07693"/>
    </source>
</evidence>
<dbReference type="SUPFAM" id="SSF52540">
    <property type="entry name" value="P-loop containing nucleoside triphosphate hydrolases"/>
    <property type="match status" value="1"/>
</dbReference>